<dbReference type="InterPro" id="IPR041027">
    <property type="entry name" value="FtsK_alpha"/>
</dbReference>
<dbReference type="InterPro" id="IPR018541">
    <property type="entry name" value="Ftsk_gamma"/>
</dbReference>
<dbReference type="InterPro" id="IPR002543">
    <property type="entry name" value="FtsK_dom"/>
</dbReference>
<protein>
    <submittedName>
        <fullName evidence="10">S-DNA-T family DNA segregation ATPase FtsK/SpoIIIE</fullName>
    </submittedName>
</protein>
<dbReference type="Gene3D" id="3.30.980.40">
    <property type="match status" value="1"/>
</dbReference>
<evidence type="ECO:0000256" key="5">
    <source>
        <dbReference type="ARBA" id="ARBA00024986"/>
    </source>
</evidence>
<dbReference type="InterPro" id="IPR036390">
    <property type="entry name" value="WH_DNA-bd_sf"/>
</dbReference>
<feature type="binding site" evidence="6">
    <location>
        <begin position="419"/>
        <end position="426"/>
    </location>
    <ligand>
        <name>ATP</name>
        <dbReference type="ChEBI" id="CHEBI:30616"/>
    </ligand>
</feature>
<feature type="region of interest" description="Disordered" evidence="7">
    <location>
        <begin position="654"/>
        <end position="681"/>
    </location>
</feature>
<dbReference type="InterPro" id="IPR027417">
    <property type="entry name" value="P-loop_NTPase"/>
</dbReference>
<evidence type="ECO:0000256" key="6">
    <source>
        <dbReference type="PROSITE-ProRule" id="PRU00289"/>
    </source>
</evidence>
<organism evidence="10 11">
    <name type="scientific">Krasilnikovia cinnamomea</name>
    <dbReference type="NCBI Taxonomy" id="349313"/>
    <lineage>
        <taxon>Bacteria</taxon>
        <taxon>Bacillati</taxon>
        <taxon>Actinomycetota</taxon>
        <taxon>Actinomycetes</taxon>
        <taxon>Micromonosporales</taxon>
        <taxon>Micromonosporaceae</taxon>
        <taxon>Krasilnikovia</taxon>
    </lineage>
</organism>
<keyword evidence="11" id="KW-1185">Reference proteome</keyword>
<dbReference type="Gene3D" id="1.10.10.10">
    <property type="entry name" value="Winged helix-like DNA-binding domain superfamily/Winged helix DNA-binding domain"/>
    <property type="match status" value="1"/>
</dbReference>
<feature type="compositionally biased region" description="Low complexity" evidence="7">
    <location>
        <begin position="654"/>
        <end position="680"/>
    </location>
</feature>
<dbReference type="Gene3D" id="3.40.50.300">
    <property type="entry name" value="P-loop containing nucleotide triphosphate hydrolases"/>
    <property type="match status" value="1"/>
</dbReference>
<dbReference type="AlphaFoldDB" id="A0A4V6MG01"/>
<sequence length="781" mass="80237">MARRKQQPAPEPGALGPIARAAWQGLTIGTGRAVRGITPLADGADRGAGQPHDGLGTLLLLTGMVLGAAMWTHPAGTAGAALAGIAALAGTLIGVLAYAAPAGLLYLAVQVLRMPAGLGSPALIRQTGGAALTAAAIAGVADLAAGAGGLLGRITGAAPAALVTAWVMLPVLVLSATAGLITVTGFTLPRPQPRPVAELDDLDDDFDDGSALPPAAAAPVSPAAPAATPAPPTPAAPVHPAPAGATQARPAATAAGEQTAAVVGGWHLPPLSLLTAGDPPKKRTAAGDEIKAKLQGVLAEFKVNASVGGYRRGPAVTRYEITVGPGVKVSKITGLEQNFALVLGTPNVRILSPIPGKSAVGVEIPNSDRETVSLGDVIHAYAAWSHRSSHRLLIGLGKDIDGRPVTAVLADMPHLLVGGATGSGKSGFLNSLLTSVLTRATPDEVRLLLIDPKRVELAAYTGLPHLVTPIVTNPVKAVEALHWLVREMEQRYDALAEAGVRNIEDFNRKARAAGATPLPYLLAVVDELADLMMVAGKAAKDDDELDVEGPIVRILQLARAAGIHLVLATQRPSVDVVTGLIKANLPSRLAFAVASLPDSRVIIDAPGAEKLLGRGDGLFIPVGASTPIRLQGAWVTEKEIAAVVGHWRRQQPAPAAPARAAVQPAEAEAAPAPGPTAVPRSNVDADADRALFLQAIELVVASQFGSTSMLQRKLRIGYAKAGRLMDLMQDAGIVGPSEGSKARDVLVKPDELARIRVELDADDQANADSNVVPFPQRQQRR</sequence>
<dbReference type="Pfam" id="PF09397">
    <property type="entry name" value="FtsK_gamma"/>
    <property type="match status" value="1"/>
</dbReference>
<dbReference type="RefSeq" id="WP_130513750.1">
    <property type="nucleotide sequence ID" value="NZ_SHKY01000002.1"/>
</dbReference>
<evidence type="ECO:0000256" key="7">
    <source>
        <dbReference type="SAM" id="MobiDB-lite"/>
    </source>
</evidence>
<keyword evidence="8" id="KW-0812">Transmembrane</keyword>
<feature type="transmembrane region" description="Helical" evidence="8">
    <location>
        <begin position="163"/>
        <end position="188"/>
    </location>
</feature>
<dbReference type="Pfam" id="PF17854">
    <property type="entry name" value="FtsK_alpha"/>
    <property type="match status" value="1"/>
</dbReference>
<feature type="region of interest" description="Disordered" evidence="7">
    <location>
        <begin position="192"/>
        <end position="256"/>
    </location>
</feature>
<dbReference type="GO" id="GO:0005524">
    <property type="term" value="F:ATP binding"/>
    <property type="evidence" value="ECO:0007669"/>
    <property type="project" value="UniProtKB-UniRule"/>
</dbReference>
<proteinExistence type="inferred from homology"/>
<name>A0A4V6MG01_9ACTN</name>
<dbReference type="OrthoDB" id="9807790at2"/>
<comment type="function">
    <text evidence="5">Essential cell division protein that coordinates cell division and chromosome segregation. The N-terminus is involved in assembly of the cell-division machinery. The C-terminus functions as a DNA motor that moves dsDNA in an ATP-dependent manner towards the dif recombination site, which is located within the replication terminus region. Required for activation of the Xer recombinase, allowing activation of chromosome unlinking by recombination.</text>
</comment>
<accession>A0A4V6MG01</accession>
<dbReference type="Proteomes" id="UP000292564">
    <property type="component" value="Unassembled WGS sequence"/>
</dbReference>
<dbReference type="PANTHER" id="PTHR22683:SF41">
    <property type="entry name" value="DNA TRANSLOCASE FTSK"/>
    <property type="match status" value="1"/>
</dbReference>
<dbReference type="PANTHER" id="PTHR22683">
    <property type="entry name" value="SPORULATION PROTEIN RELATED"/>
    <property type="match status" value="1"/>
</dbReference>
<feature type="transmembrane region" description="Helical" evidence="8">
    <location>
        <begin position="130"/>
        <end position="151"/>
    </location>
</feature>
<feature type="compositionally biased region" description="Acidic residues" evidence="7">
    <location>
        <begin position="198"/>
        <end position="208"/>
    </location>
</feature>
<evidence type="ECO:0000256" key="1">
    <source>
        <dbReference type="ARBA" id="ARBA00006474"/>
    </source>
</evidence>
<evidence type="ECO:0000256" key="3">
    <source>
        <dbReference type="ARBA" id="ARBA00022840"/>
    </source>
</evidence>
<dbReference type="InterPro" id="IPR050206">
    <property type="entry name" value="FtsK/SpoIIIE/SftA"/>
</dbReference>
<dbReference type="SUPFAM" id="SSF52540">
    <property type="entry name" value="P-loop containing nucleoside triphosphate hydrolases"/>
    <property type="match status" value="1"/>
</dbReference>
<keyword evidence="8" id="KW-0472">Membrane</keyword>
<keyword evidence="3 6" id="KW-0067">ATP-binding</keyword>
<dbReference type="InterPro" id="IPR036388">
    <property type="entry name" value="WH-like_DNA-bd_sf"/>
</dbReference>
<comment type="caution">
    <text evidence="10">The sequence shown here is derived from an EMBL/GenBank/DDBJ whole genome shotgun (WGS) entry which is preliminary data.</text>
</comment>
<comment type="similarity">
    <text evidence="1">Belongs to the FtsK/SpoIIIE/SftA family.</text>
</comment>
<feature type="domain" description="FtsK" evidence="9">
    <location>
        <begin position="402"/>
        <end position="600"/>
    </location>
</feature>
<evidence type="ECO:0000256" key="8">
    <source>
        <dbReference type="SAM" id="Phobius"/>
    </source>
</evidence>
<keyword evidence="4" id="KW-0238">DNA-binding</keyword>
<dbReference type="SUPFAM" id="SSF46785">
    <property type="entry name" value="Winged helix' DNA-binding domain"/>
    <property type="match status" value="1"/>
</dbReference>
<reference evidence="10 11" key="1">
    <citation type="submission" date="2019-02" db="EMBL/GenBank/DDBJ databases">
        <title>Sequencing the genomes of 1000 actinobacteria strains.</title>
        <authorList>
            <person name="Klenk H.-P."/>
        </authorList>
    </citation>
    <scope>NUCLEOTIDE SEQUENCE [LARGE SCALE GENOMIC DNA]</scope>
    <source>
        <strain evidence="10 11">DSM 45162</strain>
    </source>
</reference>
<gene>
    <name evidence="10" type="ORF">EV385_6620</name>
</gene>
<feature type="compositionally biased region" description="Low complexity" evidence="7">
    <location>
        <begin position="241"/>
        <end position="256"/>
    </location>
</feature>
<dbReference type="GO" id="GO:0003677">
    <property type="term" value="F:DNA binding"/>
    <property type="evidence" value="ECO:0007669"/>
    <property type="project" value="UniProtKB-KW"/>
</dbReference>
<evidence type="ECO:0000313" key="10">
    <source>
        <dbReference type="EMBL" id="RZU46546.1"/>
    </source>
</evidence>
<evidence type="ECO:0000256" key="4">
    <source>
        <dbReference type="ARBA" id="ARBA00023125"/>
    </source>
</evidence>
<evidence type="ECO:0000259" key="9">
    <source>
        <dbReference type="PROSITE" id="PS50901"/>
    </source>
</evidence>
<dbReference type="SMART" id="SM00843">
    <property type="entry name" value="Ftsk_gamma"/>
    <property type="match status" value="1"/>
</dbReference>
<dbReference type="Pfam" id="PF01580">
    <property type="entry name" value="FtsK_SpoIIIE"/>
    <property type="match status" value="1"/>
</dbReference>
<feature type="transmembrane region" description="Helical" evidence="8">
    <location>
        <begin position="80"/>
        <end position="109"/>
    </location>
</feature>
<keyword evidence="2 6" id="KW-0547">Nucleotide-binding</keyword>
<evidence type="ECO:0000256" key="2">
    <source>
        <dbReference type="ARBA" id="ARBA00022741"/>
    </source>
</evidence>
<feature type="compositionally biased region" description="Low complexity" evidence="7">
    <location>
        <begin position="209"/>
        <end position="227"/>
    </location>
</feature>
<dbReference type="PROSITE" id="PS50901">
    <property type="entry name" value="FTSK"/>
    <property type="match status" value="1"/>
</dbReference>
<keyword evidence="8" id="KW-1133">Transmembrane helix</keyword>
<evidence type="ECO:0000313" key="11">
    <source>
        <dbReference type="Proteomes" id="UP000292564"/>
    </source>
</evidence>
<feature type="compositionally biased region" description="Pro residues" evidence="7">
    <location>
        <begin position="228"/>
        <end position="240"/>
    </location>
</feature>
<dbReference type="EMBL" id="SHKY01000002">
    <property type="protein sequence ID" value="RZU46546.1"/>
    <property type="molecule type" value="Genomic_DNA"/>
</dbReference>